<accession>A0ABP7Q7G0</accession>
<evidence type="ECO:0008006" key="11">
    <source>
        <dbReference type="Google" id="ProtNLM"/>
    </source>
</evidence>
<dbReference type="Pfam" id="PF14237">
    <property type="entry name" value="GYF_2"/>
    <property type="match status" value="1"/>
</dbReference>
<evidence type="ECO:0000256" key="5">
    <source>
        <dbReference type="ARBA" id="ARBA00023136"/>
    </source>
</evidence>
<keyword evidence="5 6" id="KW-0472">Membrane</keyword>
<keyword evidence="3 6" id="KW-0812">Transmembrane</keyword>
<feature type="domain" description="GYF" evidence="8">
    <location>
        <begin position="7"/>
        <end position="50"/>
    </location>
</feature>
<evidence type="ECO:0000259" key="8">
    <source>
        <dbReference type="Pfam" id="PF14237"/>
    </source>
</evidence>
<evidence type="ECO:0000256" key="1">
    <source>
        <dbReference type="ARBA" id="ARBA00004651"/>
    </source>
</evidence>
<gene>
    <name evidence="9" type="ORF">GCM10022210_30910</name>
</gene>
<dbReference type="PANTHER" id="PTHR36115">
    <property type="entry name" value="PROLINE-RICH ANTIGEN HOMOLOG-RELATED"/>
    <property type="match status" value="1"/>
</dbReference>
<reference evidence="10" key="1">
    <citation type="journal article" date="2019" name="Int. J. Syst. Evol. Microbiol.">
        <title>The Global Catalogue of Microorganisms (GCM) 10K type strain sequencing project: providing services to taxonomists for standard genome sequencing and annotation.</title>
        <authorList>
            <consortium name="The Broad Institute Genomics Platform"/>
            <consortium name="The Broad Institute Genome Sequencing Center for Infectious Disease"/>
            <person name="Wu L."/>
            <person name="Ma J."/>
        </authorList>
    </citation>
    <scope>NUCLEOTIDE SEQUENCE [LARGE SCALE GENOMIC DNA]</scope>
    <source>
        <strain evidence="10">JCM 16601</strain>
    </source>
</reference>
<keyword evidence="2" id="KW-1003">Cell membrane</keyword>
<evidence type="ECO:0000256" key="3">
    <source>
        <dbReference type="ARBA" id="ARBA00022692"/>
    </source>
</evidence>
<evidence type="ECO:0000313" key="10">
    <source>
        <dbReference type="Proteomes" id="UP001500742"/>
    </source>
</evidence>
<feature type="transmembrane region" description="Helical" evidence="6">
    <location>
        <begin position="163"/>
        <end position="181"/>
    </location>
</feature>
<comment type="subcellular location">
    <subcellularLocation>
        <location evidence="1">Cell membrane</location>
        <topology evidence="1">Multi-pass membrane protein</topology>
    </subcellularLocation>
</comment>
<dbReference type="Proteomes" id="UP001500742">
    <property type="component" value="Unassembled WGS sequence"/>
</dbReference>
<sequence>MSQPYILVVNGKPEGPFSMDELRAQNIKPTDFVKTGDMHDYKEAQEIAELRELFGFAKPALLMQYFGSFDQRLVASVLDWFIVFGSFVIIIFIVVILIIQDKETRMIASFALLGCVPVANFIYHIVMECSLKQGTLGKQMIKIKVVDMYGERITPGKSITRNFAKILSVMTFFIGYLLAFFNKQQQCLHDMLAGTLVIKERLF</sequence>
<dbReference type="InterPro" id="IPR010432">
    <property type="entry name" value="RDD"/>
</dbReference>
<evidence type="ECO:0000256" key="6">
    <source>
        <dbReference type="SAM" id="Phobius"/>
    </source>
</evidence>
<dbReference type="InterPro" id="IPR025640">
    <property type="entry name" value="GYF_2"/>
</dbReference>
<evidence type="ECO:0000256" key="2">
    <source>
        <dbReference type="ARBA" id="ARBA00022475"/>
    </source>
</evidence>
<comment type="caution">
    <text evidence="9">The sequence shown here is derived from an EMBL/GenBank/DDBJ whole genome shotgun (WGS) entry which is preliminary data.</text>
</comment>
<name>A0ABP7Q7G0_9SPHI</name>
<dbReference type="RefSeq" id="WP_259096993.1">
    <property type="nucleotide sequence ID" value="NZ_BAAAZC010000022.1"/>
</dbReference>
<organism evidence="9 10">
    <name type="scientific">Mucilaginibacter dorajii</name>
    <dbReference type="NCBI Taxonomy" id="692994"/>
    <lineage>
        <taxon>Bacteria</taxon>
        <taxon>Pseudomonadati</taxon>
        <taxon>Bacteroidota</taxon>
        <taxon>Sphingobacteriia</taxon>
        <taxon>Sphingobacteriales</taxon>
        <taxon>Sphingobacteriaceae</taxon>
        <taxon>Mucilaginibacter</taxon>
    </lineage>
</organism>
<keyword evidence="10" id="KW-1185">Reference proteome</keyword>
<evidence type="ECO:0000313" key="9">
    <source>
        <dbReference type="EMBL" id="GAA3977900.1"/>
    </source>
</evidence>
<feature type="transmembrane region" description="Helical" evidence="6">
    <location>
        <begin position="106"/>
        <end position="126"/>
    </location>
</feature>
<evidence type="ECO:0000256" key="4">
    <source>
        <dbReference type="ARBA" id="ARBA00022989"/>
    </source>
</evidence>
<proteinExistence type="predicted"/>
<evidence type="ECO:0000259" key="7">
    <source>
        <dbReference type="Pfam" id="PF06271"/>
    </source>
</evidence>
<feature type="domain" description="RDD" evidence="7">
    <location>
        <begin position="68"/>
        <end position="194"/>
    </location>
</feature>
<protein>
    <recommendedName>
        <fullName evidence="11">RDD family protein</fullName>
    </recommendedName>
</protein>
<feature type="transmembrane region" description="Helical" evidence="6">
    <location>
        <begin position="80"/>
        <end position="99"/>
    </location>
</feature>
<dbReference type="EMBL" id="BAAAZC010000022">
    <property type="protein sequence ID" value="GAA3977900.1"/>
    <property type="molecule type" value="Genomic_DNA"/>
</dbReference>
<dbReference type="Pfam" id="PF06271">
    <property type="entry name" value="RDD"/>
    <property type="match status" value="1"/>
</dbReference>
<dbReference type="InterPro" id="IPR051791">
    <property type="entry name" value="Pra-immunoreactive"/>
</dbReference>
<keyword evidence="4 6" id="KW-1133">Transmembrane helix</keyword>
<dbReference type="PANTHER" id="PTHR36115:SF4">
    <property type="entry name" value="MEMBRANE PROTEIN"/>
    <property type="match status" value="1"/>
</dbReference>